<dbReference type="InterPro" id="IPR016193">
    <property type="entry name" value="Cytidine_deaminase-like"/>
</dbReference>
<evidence type="ECO:0000256" key="4">
    <source>
        <dbReference type="ARBA" id="ARBA00012783"/>
    </source>
</evidence>
<protein>
    <recommendedName>
        <fullName evidence="5 15">Cytidine deaminase</fullName>
        <ecNumber evidence="4 15">3.5.4.5</ecNumber>
    </recommendedName>
    <alternativeName>
        <fullName evidence="9 15">Cytidine aminohydrolase</fullName>
    </alternativeName>
</protein>
<dbReference type="InterPro" id="IPR050202">
    <property type="entry name" value="Cyt/Deoxycyt_deaminase"/>
</dbReference>
<feature type="binding site" evidence="14">
    <location>
        <position position="87"/>
    </location>
    <ligand>
        <name>Zn(2+)</name>
        <dbReference type="ChEBI" id="CHEBI:29105"/>
        <note>catalytic</note>
    </ligand>
</feature>
<evidence type="ECO:0000256" key="15">
    <source>
        <dbReference type="RuleBase" id="RU364006"/>
    </source>
</evidence>
<evidence type="ECO:0000256" key="13">
    <source>
        <dbReference type="PIRSR" id="PIRSR606262-2"/>
    </source>
</evidence>
<evidence type="ECO:0000313" key="18">
    <source>
        <dbReference type="Proteomes" id="UP000319852"/>
    </source>
</evidence>
<dbReference type="InterPro" id="IPR006262">
    <property type="entry name" value="Cyt_deam_tetra"/>
</dbReference>
<dbReference type="KEGG" id="amob:HG15A2_19570"/>
<comment type="cofactor">
    <cofactor evidence="1 14 15">
        <name>Zn(2+)</name>
        <dbReference type="ChEBI" id="CHEBI:29105"/>
    </cofactor>
</comment>
<feature type="binding site" evidence="14">
    <location>
        <position position="56"/>
    </location>
    <ligand>
        <name>Zn(2+)</name>
        <dbReference type="ChEBI" id="CHEBI:29105"/>
        <note>catalytic</note>
    </ligand>
</feature>
<evidence type="ECO:0000256" key="5">
    <source>
        <dbReference type="ARBA" id="ARBA00018266"/>
    </source>
</evidence>
<feature type="active site" description="Proton donor" evidence="12">
    <location>
        <position position="58"/>
    </location>
</feature>
<dbReference type="NCBIfam" id="NF004064">
    <property type="entry name" value="PRK05578.1"/>
    <property type="match status" value="1"/>
</dbReference>
<dbReference type="AlphaFoldDB" id="A0A517MUX4"/>
<dbReference type="FunFam" id="3.40.140.10:FF:000008">
    <property type="entry name" value="Cytidine deaminase"/>
    <property type="match status" value="1"/>
</dbReference>
<evidence type="ECO:0000256" key="2">
    <source>
        <dbReference type="ARBA" id="ARBA00003949"/>
    </source>
</evidence>
<dbReference type="GO" id="GO:0005829">
    <property type="term" value="C:cytosol"/>
    <property type="evidence" value="ECO:0007669"/>
    <property type="project" value="TreeGrafter"/>
</dbReference>
<dbReference type="GO" id="GO:0008270">
    <property type="term" value="F:zinc ion binding"/>
    <property type="evidence" value="ECO:0007669"/>
    <property type="project" value="UniProtKB-UniRule"/>
</dbReference>
<evidence type="ECO:0000256" key="9">
    <source>
        <dbReference type="ARBA" id="ARBA00032005"/>
    </source>
</evidence>
<comment type="catalytic activity">
    <reaction evidence="11 15">
        <text>cytidine + H2O + H(+) = uridine + NH4(+)</text>
        <dbReference type="Rhea" id="RHEA:16069"/>
        <dbReference type="ChEBI" id="CHEBI:15377"/>
        <dbReference type="ChEBI" id="CHEBI:15378"/>
        <dbReference type="ChEBI" id="CHEBI:16704"/>
        <dbReference type="ChEBI" id="CHEBI:17562"/>
        <dbReference type="ChEBI" id="CHEBI:28938"/>
        <dbReference type="EC" id="3.5.4.5"/>
    </reaction>
</comment>
<evidence type="ECO:0000313" key="17">
    <source>
        <dbReference type="EMBL" id="QDS98676.1"/>
    </source>
</evidence>
<dbReference type="EC" id="3.5.4.5" evidence="4 15"/>
<sequence>MDDQQKQSLVAAAVEARANAYAPYSKFHVGAAVLTASGEIHSGCNVENASYGLTICAERIAAGAAVAAGGKKITAVAVATPGGHSPCGACRQFLAEFGGAMTVLLIDSDDPTNVNETSLDTLLPRQFEFPLKN</sequence>
<dbReference type="OrthoDB" id="9795347at2"/>
<accession>A0A517MUX4</accession>
<dbReference type="InterPro" id="IPR002125">
    <property type="entry name" value="CMP_dCMP_dom"/>
</dbReference>
<dbReference type="Gene3D" id="3.40.140.10">
    <property type="entry name" value="Cytidine Deaminase, domain 2"/>
    <property type="match status" value="1"/>
</dbReference>
<dbReference type="GO" id="GO:0055086">
    <property type="term" value="P:nucleobase-containing small molecule metabolic process"/>
    <property type="evidence" value="ECO:0007669"/>
    <property type="project" value="UniProtKB-ARBA"/>
</dbReference>
<comment type="function">
    <text evidence="2 15">This enzyme scavenges exogenous and endogenous cytidine and 2'-deoxycytidine for UMP synthesis.</text>
</comment>
<dbReference type="Proteomes" id="UP000319852">
    <property type="component" value="Chromosome"/>
</dbReference>
<keyword evidence="7 15" id="KW-0378">Hydrolase</keyword>
<evidence type="ECO:0000259" key="16">
    <source>
        <dbReference type="PROSITE" id="PS51747"/>
    </source>
</evidence>
<evidence type="ECO:0000256" key="6">
    <source>
        <dbReference type="ARBA" id="ARBA00022723"/>
    </source>
</evidence>
<evidence type="ECO:0000256" key="10">
    <source>
        <dbReference type="ARBA" id="ARBA00049252"/>
    </source>
</evidence>
<dbReference type="PANTHER" id="PTHR11644">
    <property type="entry name" value="CYTIDINE DEAMINASE"/>
    <property type="match status" value="1"/>
</dbReference>
<comment type="catalytic activity">
    <reaction evidence="10 15">
        <text>2'-deoxycytidine + H2O + H(+) = 2'-deoxyuridine + NH4(+)</text>
        <dbReference type="Rhea" id="RHEA:13433"/>
        <dbReference type="ChEBI" id="CHEBI:15377"/>
        <dbReference type="ChEBI" id="CHEBI:15378"/>
        <dbReference type="ChEBI" id="CHEBI:15698"/>
        <dbReference type="ChEBI" id="CHEBI:16450"/>
        <dbReference type="ChEBI" id="CHEBI:28938"/>
        <dbReference type="EC" id="3.5.4.5"/>
    </reaction>
</comment>
<keyword evidence="8 14" id="KW-0862">Zinc</keyword>
<dbReference type="SUPFAM" id="SSF53927">
    <property type="entry name" value="Cytidine deaminase-like"/>
    <property type="match status" value="1"/>
</dbReference>
<keyword evidence="6 14" id="KW-0479">Metal-binding</keyword>
<evidence type="ECO:0000256" key="1">
    <source>
        <dbReference type="ARBA" id="ARBA00001947"/>
    </source>
</evidence>
<evidence type="ECO:0000256" key="12">
    <source>
        <dbReference type="PIRSR" id="PIRSR606262-1"/>
    </source>
</evidence>
<keyword evidence="18" id="KW-1185">Reference proteome</keyword>
<feature type="binding site" evidence="14">
    <location>
        <position position="90"/>
    </location>
    <ligand>
        <name>Zn(2+)</name>
        <dbReference type="ChEBI" id="CHEBI:29105"/>
        <note>catalytic</note>
    </ligand>
</feature>
<dbReference type="GO" id="GO:0072527">
    <property type="term" value="P:pyrimidine-containing compound metabolic process"/>
    <property type="evidence" value="ECO:0007669"/>
    <property type="project" value="UniProtKB-ARBA"/>
</dbReference>
<proteinExistence type="inferred from homology"/>
<gene>
    <name evidence="17" type="primary">cdd</name>
    <name evidence="17" type="ORF">HG15A2_19570</name>
</gene>
<dbReference type="GO" id="GO:0004126">
    <property type="term" value="F:cytidine deaminase activity"/>
    <property type="evidence" value="ECO:0007669"/>
    <property type="project" value="UniProtKB-UniRule"/>
</dbReference>
<dbReference type="Pfam" id="PF00383">
    <property type="entry name" value="dCMP_cyt_deam_1"/>
    <property type="match status" value="1"/>
</dbReference>
<dbReference type="CDD" id="cd01283">
    <property type="entry name" value="cytidine_deaminase"/>
    <property type="match status" value="1"/>
</dbReference>
<organism evidence="17 18">
    <name type="scientific">Adhaeretor mobilis</name>
    <dbReference type="NCBI Taxonomy" id="1930276"/>
    <lineage>
        <taxon>Bacteria</taxon>
        <taxon>Pseudomonadati</taxon>
        <taxon>Planctomycetota</taxon>
        <taxon>Planctomycetia</taxon>
        <taxon>Pirellulales</taxon>
        <taxon>Lacipirellulaceae</taxon>
        <taxon>Adhaeretor</taxon>
    </lineage>
</organism>
<dbReference type="RefSeq" id="WP_145059901.1">
    <property type="nucleotide sequence ID" value="NZ_CP036263.1"/>
</dbReference>
<comment type="similarity">
    <text evidence="3 15">Belongs to the cytidine and deoxycytidylate deaminase family.</text>
</comment>
<dbReference type="NCBIfam" id="TIGR01354">
    <property type="entry name" value="cyt_deam_tetra"/>
    <property type="match status" value="1"/>
</dbReference>
<evidence type="ECO:0000256" key="8">
    <source>
        <dbReference type="ARBA" id="ARBA00022833"/>
    </source>
</evidence>
<evidence type="ECO:0000256" key="11">
    <source>
        <dbReference type="ARBA" id="ARBA00049558"/>
    </source>
</evidence>
<dbReference type="PANTHER" id="PTHR11644:SF2">
    <property type="entry name" value="CYTIDINE DEAMINASE"/>
    <property type="match status" value="1"/>
</dbReference>
<evidence type="ECO:0000256" key="3">
    <source>
        <dbReference type="ARBA" id="ARBA00006576"/>
    </source>
</evidence>
<feature type="binding site" evidence="13">
    <location>
        <begin position="45"/>
        <end position="51"/>
    </location>
    <ligand>
        <name>substrate</name>
    </ligand>
</feature>
<dbReference type="PROSITE" id="PS51747">
    <property type="entry name" value="CYT_DCMP_DEAMINASES_2"/>
    <property type="match status" value="1"/>
</dbReference>
<feature type="domain" description="CMP/dCMP-type deaminase" evidence="16">
    <location>
        <begin position="4"/>
        <end position="130"/>
    </location>
</feature>
<evidence type="ECO:0000256" key="14">
    <source>
        <dbReference type="PIRSR" id="PIRSR606262-3"/>
    </source>
</evidence>
<dbReference type="EMBL" id="CP036263">
    <property type="protein sequence ID" value="QDS98676.1"/>
    <property type="molecule type" value="Genomic_DNA"/>
</dbReference>
<evidence type="ECO:0000256" key="7">
    <source>
        <dbReference type="ARBA" id="ARBA00022801"/>
    </source>
</evidence>
<reference evidence="17 18" key="1">
    <citation type="submission" date="2019-02" db="EMBL/GenBank/DDBJ databases">
        <title>Deep-cultivation of Planctomycetes and their phenomic and genomic characterization uncovers novel biology.</title>
        <authorList>
            <person name="Wiegand S."/>
            <person name="Jogler M."/>
            <person name="Boedeker C."/>
            <person name="Pinto D."/>
            <person name="Vollmers J."/>
            <person name="Rivas-Marin E."/>
            <person name="Kohn T."/>
            <person name="Peeters S.H."/>
            <person name="Heuer A."/>
            <person name="Rast P."/>
            <person name="Oberbeckmann S."/>
            <person name="Bunk B."/>
            <person name="Jeske O."/>
            <person name="Meyerdierks A."/>
            <person name="Storesund J.E."/>
            <person name="Kallscheuer N."/>
            <person name="Luecker S."/>
            <person name="Lage O.M."/>
            <person name="Pohl T."/>
            <person name="Merkel B.J."/>
            <person name="Hornburger P."/>
            <person name="Mueller R.-W."/>
            <person name="Bruemmer F."/>
            <person name="Labrenz M."/>
            <person name="Spormann A.M."/>
            <person name="Op den Camp H."/>
            <person name="Overmann J."/>
            <person name="Amann R."/>
            <person name="Jetten M.S.M."/>
            <person name="Mascher T."/>
            <person name="Medema M.H."/>
            <person name="Devos D.P."/>
            <person name="Kaster A.-K."/>
            <person name="Ovreas L."/>
            <person name="Rohde M."/>
            <person name="Galperin M.Y."/>
            <person name="Jogler C."/>
        </authorList>
    </citation>
    <scope>NUCLEOTIDE SEQUENCE [LARGE SCALE GENOMIC DNA]</scope>
    <source>
        <strain evidence="17 18">HG15A2</strain>
    </source>
</reference>
<name>A0A517MUX4_9BACT</name>